<proteinExistence type="predicted"/>
<name>A0A4Y6RLK4_9BURK</name>
<evidence type="ECO:0000313" key="2">
    <source>
        <dbReference type="Proteomes" id="UP000316665"/>
    </source>
</evidence>
<evidence type="ECO:0008006" key="3">
    <source>
        <dbReference type="Google" id="ProtNLM"/>
    </source>
</evidence>
<reference evidence="1 2" key="1">
    <citation type="submission" date="2019-06" db="EMBL/GenBank/DDBJ databases">
        <title>Complete genome sequence of Janthinobacterium sp. SNU WT3 isolated from diseased rainbow trout.</title>
        <authorList>
            <person name="Oh W.T."/>
            <person name="Park S.C."/>
        </authorList>
    </citation>
    <scope>NUCLEOTIDE SEQUENCE [LARGE SCALE GENOMIC DNA]</scope>
    <source>
        <strain evidence="1 2">SNU WT3</strain>
    </source>
</reference>
<dbReference type="Gene3D" id="3.30.1380.10">
    <property type="match status" value="1"/>
</dbReference>
<dbReference type="EMBL" id="CP041185">
    <property type="protein sequence ID" value="QDG73250.1"/>
    <property type="molecule type" value="Genomic_DNA"/>
</dbReference>
<dbReference type="AlphaFoldDB" id="A0A4Y6RLK4"/>
<protein>
    <recommendedName>
        <fullName evidence="3">Penicillin-insensitive murein endopeptidase</fullName>
    </recommendedName>
</protein>
<dbReference type="Proteomes" id="UP000316665">
    <property type="component" value="Chromosome"/>
</dbReference>
<accession>A0A4Y6RLK4</accession>
<organism evidence="1 2">
    <name type="scientific">Janthinobacterium tructae</name>
    <dbReference type="NCBI Taxonomy" id="2590869"/>
    <lineage>
        <taxon>Bacteria</taxon>
        <taxon>Pseudomonadati</taxon>
        <taxon>Pseudomonadota</taxon>
        <taxon>Betaproteobacteria</taxon>
        <taxon>Burkholderiales</taxon>
        <taxon>Oxalobacteraceae</taxon>
        <taxon>Janthinobacterium</taxon>
    </lineage>
</organism>
<dbReference type="InterPro" id="IPR009045">
    <property type="entry name" value="Zn_M74/Hedgehog-like"/>
</dbReference>
<dbReference type="SUPFAM" id="SSF55166">
    <property type="entry name" value="Hedgehog/DD-peptidase"/>
    <property type="match status" value="1"/>
</dbReference>
<dbReference type="OrthoDB" id="8756136at2"/>
<evidence type="ECO:0000313" key="1">
    <source>
        <dbReference type="EMBL" id="QDG73250.1"/>
    </source>
</evidence>
<gene>
    <name evidence="1" type="ORF">FJQ89_24575</name>
</gene>
<sequence>MDKAGARAAENNGQTRIQLAIVCDTASPNRKECETMPAPPPLRIAESSMLEVQPRDKRGFFILPQAPEGAGYYVYGNLHRMPHSGHMAQYAHPSLLSLIFYIEREWQAIDDRKFGIGNISIAEGLAYDKHVSHRKGIEMDLRPLRKDKLEGQCARVSRFDDVYDRDATIKLIRLFLRHPMVTKVFFNDGEVQKAITGGRVRSLQGHDDHLHIEIREH</sequence>
<keyword evidence="2" id="KW-1185">Reference proteome</keyword>
<dbReference type="KEGG" id="jas:FJQ89_24575"/>